<evidence type="ECO:0000313" key="1">
    <source>
        <dbReference type="EMBL" id="GAA4339159.1"/>
    </source>
</evidence>
<accession>A0ABP8HH25</accession>
<keyword evidence="2" id="KW-1185">Reference proteome</keyword>
<dbReference type="Proteomes" id="UP001500975">
    <property type="component" value="Unassembled WGS sequence"/>
</dbReference>
<evidence type="ECO:0008006" key="3">
    <source>
        <dbReference type="Google" id="ProtNLM"/>
    </source>
</evidence>
<dbReference type="EMBL" id="BAABGJ010000015">
    <property type="protein sequence ID" value="GAA4339159.1"/>
    <property type="molecule type" value="Genomic_DNA"/>
</dbReference>
<organism evidence="1 2">
    <name type="scientific">Variovorax defluvii</name>
    <dbReference type="NCBI Taxonomy" id="913761"/>
    <lineage>
        <taxon>Bacteria</taxon>
        <taxon>Pseudomonadati</taxon>
        <taxon>Pseudomonadota</taxon>
        <taxon>Betaproteobacteria</taxon>
        <taxon>Burkholderiales</taxon>
        <taxon>Comamonadaceae</taxon>
        <taxon>Variovorax</taxon>
    </lineage>
</organism>
<gene>
    <name evidence="1" type="ORF">GCM10023165_18290</name>
</gene>
<proteinExistence type="predicted"/>
<dbReference type="RefSeq" id="WP_345537370.1">
    <property type="nucleotide sequence ID" value="NZ_BAABGJ010000015.1"/>
</dbReference>
<reference evidence="2" key="1">
    <citation type="journal article" date="2019" name="Int. J. Syst. Evol. Microbiol.">
        <title>The Global Catalogue of Microorganisms (GCM) 10K type strain sequencing project: providing services to taxonomists for standard genome sequencing and annotation.</title>
        <authorList>
            <consortium name="The Broad Institute Genomics Platform"/>
            <consortium name="The Broad Institute Genome Sequencing Center for Infectious Disease"/>
            <person name="Wu L."/>
            <person name="Ma J."/>
        </authorList>
    </citation>
    <scope>NUCLEOTIDE SEQUENCE [LARGE SCALE GENOMIC DNA]</scope>
    <source>
        <strain evidence="2">JCM 17804</strain>
    </source>
</reference>
<sequence length="72" mass="7989">MTFASATDLPSGPYGSFQSLLDLQTAVIDSLMRVQQAQLQMLTLWQQPFAAVNQELWDQWICRFGGGVPIDG</sequence>
<protein>
    <recommendedName>
        <fullName evidence="3">Phasin protein</fullName>
    </recommendedName>
</protein>
<comment type="caution">
    <text evidence="1">The sequence shown here is derived from an EMBL/GenBank/DDBJ whole genome shotgun (WGS) entry which is preliminary data.</text>
</comment>
<evidence type="ECO:0000313" key="2">
    <source>
        <dbReference type="Proteomes" id="UP001500975"/>
    </source>
</evidence>
<name>A0ABP8HH25_9BURK</name>